<reference evidence="2" key="1">
    <citation type="submission" date="2009-10" db="EMBL/GenBank/DDBJ databases">
        <title>Complete sequence of Bacillus selenitireducens MLS10.</title>
        <authorList>
            <consortium name="US DOE Joint Genome Institute"/>
            <person name="Lucas S."/>
            <person name="Copeland A."/>
            <person name="Lapidus A."/>
            <person name="Glavina del Rio T."/>
            <person name="Dalin E."/>
            <person name="Tice H."/>
            <person name="Bruce D."/>
            <person name="Goodwin L."/>
            <person name="Pitluck S."/>
            <person name="Sims D."/>
            <person name="Brettin T."/>
            <person name="Detter J.C."/>
            <person name="Han C."/>
            <person name="Larimer F."/>
            <person name="Land M."/>
            <person name="Hauser L."/>
            <person name="Kyrpides N."/>
            <person name="Ovchinnikova G."/>
            <person name="Stolz J."/>
        </authorList>
    </citation>
    <scope>NUCLEOTIDE SEQUENCE [LARGE SCALE GENOMIC DNA]</scope>
    <source>
        <strain evidence="2">MLS10</strain>
    </source>
</reference>
<dbReference type="Proteomes" id="UP000000271">
    <property type="component" value="Chromosome"/>
</dbReference>
<dbReference type="RefSeq" id="WP_013173698.1">
    <property type="nucleotide sequence ID" value="NC_014219.1"/>
</dbReference>
<keyword evidence="1" id="KW-1133">Transmembrane helix</keyword>
<gene>
    <name evidence="2" type="ordered locus">Bsel_2794</name>
</gene>
<evidence type="ECO:0000313" key="2">
    <source>
        <dbReference type="EMBL" id="ADI00285.1"/>
    </source>
</evidence>
<keyword evidence="1" id="KW-0472">Membrane</keyword>
<accession>D6XZ00</accession>
<organism evidence="2 3">
    <name type="scientific">Bacillus selenitireducens (strain ATCC 700615 / DSM 15326 / MLS10)</name>
    <dbReference type="NCBI Taxonomy" id="439292"/>
    <lineage>
        <taxon>Bacteria</taxon>
        <taxon>Bacillati</taxon>
        <taxon>Bacillota</taxon>
        <taxon>Bacilli</taxon>
        <taxon>Bacillales</taxon>
        <taxon>Bacillaceae</taxon>
        <taxon>Salisediminibacterium</taxon>
    </lineage>
</organism>
<sequence>MIQMFIVSIVLALLFLPFHKTWWNTPLLKKWIPLRFTAGVIYGVLLFYVGLLDQSVTGVLTYYLPLFSLGLIVDSTLVFTFVKSFRKQSALIGAGIGAVLLILFVVFWLLQPLFLADQKYNMADGEEVTVDELNPVNEENIPVVPRSYAEYRSDILMGQLPNQAFYNLGTTRIQQHDGSLYWVTPIEYDGLFRWIRSDAAPGFIVVSAENPREEPQLIETPMTYVPSAYFHEDVNRHVRSAYPDVVMYDTHFEIDEDMNPHYIVSYGSYTEFRRVSDIEGVIIVDPVSGEMTQHTVEDTPEWVNRIFPPHIAEERNTWFGIYKSGIVNRFFGREGLTQPTYWGSDDGMTGVVDESLNLSWFTDHTRLTGEGEETSRSMIGFTMFDARTGELRYFRDASGSLNGRVAMDLAERTFRRDDYVAGTPSLYNVYGQYTWVVPLMDRNSVLREIMLVNARDENVFGYGDTKREAFGAYQLELATRTDEDIVPGELTDLEEITATVERVYQWDREDSVTVRFLLEDFDRIFTVSSSSYPRAVFLEPGDTVRIEFMDGGEEIQPVEEFEILN</sequence>
<evidence type="ECO:0000313" key="3">
    <source>
        <dbReference type="Proteomes" id="UP000000271"/>
    </source>
</evidence>
<feature type="transmembrane region" description="Helical" evidence="1">
    <location>
        <begin position="62"/>
        <end position="82"/>
    </location>
</feature>
<dbReference type="HOGENOM" id="CLU_015927_1_0_9"/>
<feature type="transmembrane region" description="Helical" evidence="1">
    <location>
        <begin position="6"/>
        <end position="23"/>
    </location>
</feature>
<dbReference type="EMBL" id="CP001791">
    <property type="protein sequence ID" value="ADI00285.1"/>
    <property type="molecule type" value="Genomic_DNA"/>
</dbReference>
<proteinExistence type="predicted"/>
<keyword evidence="3" id="KW-1185">Reference proteome</keyword>
<dbReference type="OrthoDB" id="3169575at2"/>
<dbReference type="AlphaFoldDB" id="D6XZ00"/>
<feature type="transmembrane region" description="Helical" evidence="1">
    <location>
        <begin position="32"/>
        <end position="50"/>
    </location>
</feature>
<dbReference type="eggNOG" id="ENOG502Z7PD">
    <property type="taxonomic scope" value="Bacteria"/>
</dbReference>
<dbReference type="KEGG" id="bse:Bsel_2794"/>
<name>D6XZ00_BACIE</name>
<feature type="transmembrane region" description="Helical" evidence="1">
    <location>
        <begin position="89"/>
        <end position="110"/>
    </location>
</feature>
<keyword evidence="1" id="KW-0812">Transmembrane</keyword>
<dbReference type="STRING" id="439292.Bsel_2794"/>
<evidence type="ECO:0000256" key="1">
    <source>
        <dbReference type="SAM" id="Phobius"/>
    </source>
</evidence>
<protein>
    <submittedName>
        <fullName evidence="2">Uncharacterized protein</fullName>
    </submittedName>
</protein>